<comment type="subcellular location">
    <subcellularLocation>
        <location evidence="1">Cell membrane</location>
        <topology evidence="1">Multi-pass membrane protein</topology>
    </subcellularLocation>
</comment>
<feature type="transmembrane region" description="Helical" evidence="8">
    <location>
        <begin position="195"/>
        <end position="213"/>
    </location>
</feature>
<keyword evidence="3" id="KW-1003">Cell membrane</keyword>
<proteinExistence type="inferred from homology"/>
<reference evidence="12 13" key="1">
    <citation type="submission" date="2024-04" db="EMBL/GenBank/DDBJ databases">
        <authorList>
            <consortium name="Genoscope - CEA"/>
            <person name="William W."/>
        </authorList>
    </citation>
    <scope>NUCLEOTIDE SEQUENCE [LARGE SCALE GENOMIC DNA]</scope>
</reference>
<evidence type="ECO:0000259" key="10">
    <source>
        <dbReference type="Pfam" id="PF07662"/>
    </source>
</evidence>
<feature type="domain" description="Concentrative nucleoside transporter C-terminal" evidence="10">
    <location>
        <begin position="411"/>
        <end position="622"/>
    </location>
</feature>
<dbReference type="PANTHER" id="PTHR10590:SF4">
    <property type="entry name" value="SOLUTE CARRIER FAMILY 28 MEMBER 3"/>
    <property type="match status" value="1"/>
</dbReference>
<evidence type="ECO:0000256" key="6">
    <source>
        <dbReference type="ARBA" id="ARBA00023136"/>
    </source>
</evidence>
<evidence type="ECO:0000313" key="13">
    <source>
        <dbReference type="Proteomes" id="UP001497497"/>
    </source>
</evidence>
<evidence type="ECO:0000313" key="12">
    <source>
        <dbReference type="EMBL" id="CAL1527892.1"/>
    </source>
</evidence>
<sequence>MALMSNKSTNNPLPDALTSDMSSGDLGISAKGVIPLRYFPSVNSKSDNTVPIRLNTESNGVRTSELGGDEEKQVKDADLKNETERDVENADRVSSTSSTSTLQKYQKIVKFVLLGLGVVGYFVYFTLALIWNFDRAIPLLVITILAVVIASKRLLVKLWTQYTSSSSQSHGQVLRRCSCAYSVHRKLGRLLDRRPVKISCYVLTVAAMLTYIIAKNYSSLENLKPALGLISIVLFSWLVSYDRTKIKWRPVIWGLGMQMVLGLIVLRTTEGANVFNFLGHQIEVFLNYVVAGVKFVFGDKYEEFFFAFKLMPTVIFMSSIISIAYHYGIMQWIINGIAYAMSFTMATTAAESTSTAACIFLGQPEASLTIKPFLRLMTRSELFAILTAGFASVTADVFSLFVNYGMSSSDIITAVLMSAPAGMAVSKIICPETEVSLTKTHKQINIGKTGKSSQNVVDAAVTGAQDAVVIIASIVATIIAFLSIFAFLNAVVTYLGSLVNIEGLTIDGIISYPLMPVVYLMGVPWHDCRAIGEIVGLKTFVNELVAYKRLNEMVKAGQIITKRSEIVANYALCGFSNPTAMGVSLGGLSAMVPEKKMVLAKIVFMAWLAGSLACFMTASWAGLLYQEDISETLVNSTLGRNVEVNVTSTP</sequence>
<evidence type="ECO:0000259" key="9">
    <source>
        <dbReference type="Pfam" id="PF01773"/>
    </source>
</evidence>
<dbReference type="PANTHER" id="PTHR10590">
    <property type="entry name" value="SODIUM/NUCLEOSIDE COTRANSPORTER"/>
    <property type="match status" value="1"/>
</dbReference>
<feature type="transmembrane region" description="Helical" evidence="8">
    <location>
        <begin position="337"/>
        <end position="361"/>
    </location>
</feature>
<comment type="caution">
    <text evidence="12">The sequence shown here is derived from an EMBL/GenBank/DDBJ whole genome shotgun (WGS) entry which is preliminary data.</text>
</comment>
<evidence type="ECO:0000256" key="8">
    <source>
        <dbReference type="SAM" id="Phobius"/>
    </source>
</evidence>
<evidence type="ECO:0000256" key="4">
    <source>
        <dbReference type="ARBA" id="ARBA00022692"/>
    </source>
</evidence>
<feature type="domain" description="Nucleoside transporter/FeoB GTPase Gate" evidence="11">
    <location>
        <begin position="307"/>
        <end position="398"/>
    </location>
</feature>
<keyword evidence="6 8" id="KW-0472">Membrane</keyword>
<evidence type="ECO:0000256" key="3">
    <source>
        <dbReference type="ARBA" id="ARBA00022475"/>
    </source>
</evidence>
<accession>A0AAV2H2K4</accession>
<keyword evidence="4 8" id="KW-0812">Transmembrane</keyword>
<feature type="transmembrane region" description="Helical" evidence="8">
    <location>
        <begin position="248"/>
        <end position="266"/>
    </location>
</feature>
<feature type="compositionally biased region" description="Polar residues" evidence="7">
    <location>
        <begin position="49"/>
        <end position="62"/>
    </location>
</feature>
<feature type="transmembrane region" description="Helical" evidence="8">
    <location>
        <begin position="304"/>
        <end position="325"/>
    </location>
</feature>
<dbReference type="Pfam" id="PF07670">
    <property type="entry name" value="Gate"/>
    <property type="match status" value="1"/>
</dbReference>
<dbReference type="AlphaFoldDB" id="A0AAV2H2K4"/>
<evidence type="ECO:0008006" key="14">
    <source>
        <dbReference type="Google" id="ProtNLM"/>
    </source>
</evidence>
<protein>
    <recommendedName>
        <fullName evidence="14">Sodium/nucleoside cotransporter</fullName>
    </recommendedName>
</protein>
<feature type="compositionally biased region" description="Basic and acidic residues" evidence="7">
    <location>
        <begin position="69"/>
        <end position="91"/>
    </location>
</feature>
<dbReference type="InterPro" id="IPR008276">
    <property type="entry name" value="C_nuclsd_transpt"/>
</dbReference>
<feature type="transmembrane region" description="Helical" evidence="8">
    <location>
        <begin position="382"/>
        <end position="402"/>
    </location>
</feature>
<dbReference type="GO" id="GO:0005886">
    <property type="term" value="C:plasma membrane"/>
    <property type="evidence" value="ECO:0007669"/>
    <property type="project" value="UniProtKB-SubCell"/>
</dbReference>
<keyword evidence="13" id="KW-1185">Reference proteome</keyword>
<comment type="similarity">
    <text evidence="2">Belongs to the concentrative nucleoside transporter (CNT) (TC 2.A.41) family.</text>
</comment>
<dbReference type="InterPro" id="IPR011657">
    <property type="entry name" value="CNT_C_dom"/>
</dbReference>
<dbReference type="InterPro" id="IPR002668">
    <property type="entry name" value="CNT_N_dom"/>
</dbReference>
<evidence type="ECO:0000256" key="7">
    <source>
        <dbReference type="SAM" id="MobiDB-lite"/>
    </source>
</evidence>
<gene>
    <name evidence="12" type="ORF">GSLYS_00002062001</name>
</gene>
<dbReference type="Proteomes" id="UP001497497">
    <property type="component" value="Unassembled WGS sequence"/>
</dbReference>
<feature type="transmembrane region" description="Helical" evidence="8">
    <location>
        <begin position="137"/>
        <end position="155"/>
    </location>
</feature>
<feature type="region of interest" description="Disordered" evidence="7">
    <location>
        <begin position="1"/>
        <end position="21"/>
    </location>
</feature>
<feature type="transmembrane region" description="Helical" evidence="8">
    <location>
        <begin position="111"/>
        <end position="131"/>
    </location>
</feature>
<feature type="transmembrane region" description="Helical" evidence="8">
    <location>
        <begin position="467"/>
        <end position="488"/>
    </location>
</feature>
<feature type="region of interest" description="Disordered" evidence="7">
    <location>
        <begin position="49"/>
        <end position="95"/>
    </location>
</feature>
<dbReference type="Pfam" id="PF01773">
    <property type="entry name" value="Nucleos_tra2_N"/>
    <property type="match status" value="1"/>
</dbReference>
<feature type="compositionally biased region" description="Polar residues" evidence="7">
    <location>
        <begin position="1"/>
        <end position="12"/>
    </location>
</feature>
<name>A0AAV2H2K4_LYMST</name>
<evidence type="ECO:0000256" key="2">
    <source>
        <dbReference type="ARBA" id="ARBA00009033"/>
    </source>
</evidence>
<feature type="transmembrane region" description="Helical" evidence="8">
    <location>
        <begin position="225"/>
        <end position="241"/>
    </location>
</feature>
<dbReference type="GO" id="GO:0005415">
    <property type="term" value="F:nucleoside:sodium symporter activity"/>
    <property type="evidence" value="ECO:0007669"/>
    <property type="project" value="TreeGrafter"/>
</dbReference>
<evidence type="ECO:0000259" key="11">
    <source>
        <dbReference type="Pfam" id="PF07670"/>
    </source>
</evidence>
<feature type="transmembrane region" description="Helical" evidence="8">
    <location>
        <begin position="598"/>
        <end position="623"/>
    </location>
</feature>
<dbReference type="Pfam" id="PF07662">
    <property type="entry name" value="Nucleos_tra2_C"/>
    <property type="match status" value="1"/>
</dbReference>
<organism evidence="12 13">
    <name type="scientific">Lymnaea stagnalis</name>
    <name type="common">Great pond snail</name>
    <name type="synonym">Helix stagnalis</name>
    <dbReference type="NCBI Taxonomy" id="6523"/>
    <lineage>
        <taxon>Eukaryota</taxon>
        <taxon>Metazoa</taxon>
        <taxon>Spiralia</taxon>
        <taxon>Lophotrochozoa</taxon>
        <taxon>Mollusca</taxon>
        <taxon>Gastropoda</taxon>
        <taxon>Heterobranchia</taxon>
        <taxon>Euthyneura</taxon>
        <taxon>Panpulmonata</taxon>
        <taxon>Hygrophila</taxon>
        <taxon>Lymnaeoidea</taxon>
        <taxon>Lymnaeidae</taxon>
        <taxon>Lymnaea</taxon>
    </lineage>
</organism>
<evidence type="ECO:0000256" key="5">
    <source>
        <dbReference type="ARBA" id="ARBA00022989"/>
    </source>
</evidence>
<evidence type="ECO:0000256" key="1">
    <source>
        <dbReference type="ARBA" id="ARBA00004651"/>
    </source>
</evidence>
<feature type="domain" description="Concentrative nucleoside transporter N-terminal" evidence="9">
    <location>
        <begin position="227"/>
        <end position="299"/>
    </location>
</feature>
<dbReference type="EMBL" id="CAXITT010000024">
    <property type="protein sequence ID" value="CAL1527892.1"/>
    <property type="molecule type" value="Genomic_DNA"/>
</dbReference>
<dbReference type="InterPro" id="IPR011642">
    <property type="entry name" value="Gate_dom"/>
</dbReference>
<keyword evidence="5 8" id="KW-1133">Transmembrane helix</keyword>